<protein>
    <recommendedName>
        <fullName evidence="6">Ribosome biogenesis protein ERB1</fullName>
    </recommendedName>
    <alternativeName>
        <fullName evidence="6">Eukaryotic ribosome biogenesis protein 1</fullName>
    </alternativeName>
</protein>
<feature type="compositionally biased region" description="Acidic residues" evidence="8">
    <location>
        <begin position="73"/>
        <end position="104"/>
    </location>
</feature>
<dbReference type="Gene3D" id="2.130.10.10">
    <property type="entry name" value="YVTN repeat-like/Quinoprotein amine dehydrogenase"/>
    <property type="match status" value="1"/>
</dbReference>
<reference evidence="10 11" key="1">
    <citation type="submission" date="2024-04" db="EMBL/GenBank/DDBJ databases">
        <title>Symmetric and asymmetric DNA N6-adenine methylation regulates different biological responses in Mucorales.</title>
        <authorList>
            <consortium name="Lawrence Berkeley National Laboratory"/>
            <person name="Lax C."/>
            <person name="Mondo S.J."/>
            <person name="Osorio-Concepcion M."/>
            <person name="Muszewska A."/>
            <person name="Corrochano-Luque M."/>
            <person name="Gutierrez G."/>
            <person name="Riley R."/>
            <person name="Lipzen A."/>
            <person name="Guo J."/>
            <person name="Hundley H."/>
            <person name="Amirebrahimi M."/>
            <person name="Ng V."/>
            <person name="Lorenzo-Gutierrez D."/>
            <person name="Binder U."/>
            <person name="Yang J."/>
            <person name="Song Y."/>
            <person name="Canovas D."/>
            <person name="Navarro E."/>
            <person name="Freitag M."/>
            <person name="Gabaldon T."/>
            <person name="Grigoriev I.V."/>
            <person name="Corrochano L.M."/>
            <person name="Nicolas F.E."/>
            <person name="Garre V."/>
        </authorList>
    </citation>
    <scope>NUCLEOTIDE SEQUENCE [LARGE SCALE GENOMIC DNA]</scope>
    <source>
        <strain evidence="10 11">L51</strain>
    </source>
</reference>
<evidence type="ECO:0000256" key="5">
    <source>
        <dbReference type="ARBA" id="ARBA00023242"/>
    </source>
</evidence>
<dbReference type="SMART" id="SM01035">
    <property type="entry name" value="BOP1NT"/>
    <property type="match status" value="1"/>
</dbReference>
<dbReference type="SMART" id="SM00320">
    <property type="entry name" value="WD40"/>
    <property type="match status" value="7"/>
</dbReference>
<dbReference type="EMBL" id="JBCLYO010000002">
    <property type="protein sequence ID" value="KAL0092599.1"/>
    <property type="molecule type" value="Genomic_DNA"/>
</dbReference>
<feature type="compositionally biased region" description="Low complexity" evidence="8">
    <location>
        <begin position="18"/>
        <end position="42"/>
    </location>
</feature>
<keyword evidence="4" id="KW-0677">Repeat</keyword>
<evidence type="ECO:0000256" key="7">
    <source>
        <dbReference type="PROSITE-ProRule" id="PRU00221"/>
    </source>
</evidence>
<dbReference type="InterPro" id="IPR019775">
    <property type="entry name" value="WD40_repeat_CS"/>
</dbReference>
<dbReference type="SUPFAM" id="SSF50978">
    <property type="entry name" value="WD40 repeat-like"/>
    <property type="match status" value="1"/>
</dbReference>
<evidence type="ECO:0000256" key="4">
    <source>
        <dbReference type="ARBA" id="ARBA00022737"/>
    </source>
</evidence>
<sequence length="801" mass="91552">MPKRTPTKNAPKSKETKPTSSVSTRSSTAKAAKAEKPVAATKPSRKRQVVVEESSDEEEEEEDFGAVEIDMGSSDEEQDDDMNGSGSEIEEFPELTLSDDEEDPEALKAFEDEEEEDDDEIEGEAIEGDSDTDDYLGGDSLDEADLEEEEGLPYVGPKMANGKMPKHRLPDIEADYDSDSSTEETENTIGNVPLEWYKDLPHIGYDIDGKKILKPATADELEKFLATMEDPDSWKTVRSDREGRDIVLNDEEMDIIQRLQGGNIPDADYNPYEPTVEWFTSKTEVMPLSARPEPKRRFVPSKWEAKKVMKIVRAIREGRIVPRKPKDEKPRFYNLWGDDDKDREEHVMHVAAPKMKLPEHDESYNPPAEYLPDEEEIKQWNEMEDEERPKNYLPKKYASLRQVPAYDRFIQERFQRCLDLYLAPRVRKNRLNIDPESLVPKLPSPKDLQPFPTHQSISYEGHTARIRCLSVHPAGLYAVSGADDKTVRLWEVSTGRCLFLWNFDAVIHSIAWNTNADMWLFAVSIGEGEVLLIAPPKLCSPEQMMTVDVFVKGGFANVNDEEKSKAVSWTRPTDDEEEKYGYKVRLVHTQAVKQVTWHRKGDYFATVAPDAKNFAVLIHQTTKHSTQTPFKRLKGLIQKVAFHPIKPIFFVATQIYVRVYDLMRQELVKTLQPSVKWISSIDIHPAGDNVIIGSYDKKVCWFDMDLSSRPYKSLRFHAKAVRQVMYHKRYPLFASASDDGTIQIFYGMVYNDLLQNPLIVPVKILRGHTEKDGLGVLNIEFHPTQPWIFSSGADGSLRLWT</sequence>
<dbReference type="InterPro" id="IPR015943">
    <property type="entry name" value="WD40/YVTN_repeat-like_dom_sf"/>
</dbReference>
<dbReference type="PROSITE" id="PS50082">
    <property type="entry name" value="WD_REPEATS_2"/>
    <property type="match status" value="2"/>
</dbReference>
<feature type="compositionally biased region" description="Acidic residues" evidence="8">
    <location>
        <begin position="172"/>
        <end position="186"/>
    </location>
</feature>
<gene>
    <name evidence="6" type="primary">ERB1</name>
    <name evidence="10" type="ORF">J3Q64DRAFT_1695106</name>
</gene>
<dbReference type="HAMAP" id="MF_03027">
    <property type="entry name" value="BOP1"/>
    <property type="match status" value="1"/>
</dbReference>
<dbReference type="Pfam" id="PF08145">
    <property type="entry name" value="BOP1NT"/>
    <property type="match status" value="1"/>
</dbReference>
<keyword evidence="1 6" id="KW-0690">Ribosome biogenesis</keyword>
<evidence type="ECO:0000256" key="2">
    <source>
        <dbReference type="ARBA" id="ARBA00022552"/>
    </source>
</evidence>
<dbReference type="PROSITE" id="PS50294">
    <property type="entry name" value="WD_REPEATS_REGION"/>
    <property type="match status" value="2"/>
</dbReference>
<comment type="subcellular location">
    <subcellularLocation>
        <location evidence="6">Nucleus</location>
        <location evidence="6">Nucleolus</location>
    </subcellularLocation>
    <subcellularLocation>
        <location evidence="6">Nucleus</location>
        <location evidence="6">Nucleoplasm</location>
    </subcellularLocation>
</comment>
<dbReference type="InterPro" id="IPR001680">
    <property type="entry name" value="WD40_rpt"/>
</dbReference>
<evidence type="ECO:0000256" key="3">
    <source>
        <dbReference type="ARBA" id="ARBA00022574"/>
    </source>
</evidence>
<dbReference type="InterPro" id="IPR028598">
    <property type="entry name" value="BOP1/Erb1"/>
</dbReference>
<keyword evidence="3 7" id="KW-0853">WD repeat</keyword>
<comment type="function">
    <text evidence="6">Component of the NOP7 complex, which is required for maturation of the 25S and 5.8S ribosomal RNAs and formation of the 60S ribosome.</text>
</comment>
<dbReference type="Pfam" id="PF00400">
    <property type="entry name" value="WD40"/>
    <property type="match status" value="4"/>
</dbReference>
<dbReference type="InterPro" id="IPR012953">
    <property type="entry name" value="BOP1_N_dom"/>
</dbReference>
<dbReference type="PANTHER" id="PTHR17605">
    <property type="entry name" value="RIBOSOME BIOGENESIS PROTEIN BOP1 BLOCK OF PROLIFERATION 1 PROTEIN"/>
    <property type="match status" value="1"/>
</dbReference>
<feature type="repeat" description="WD" evidence="7">
    <location>
        <begin position="776"/>
        <end position="801"/>
    </location>
</feature>
<feature type="repeat" description="WD" evidence="7">
    <location>
        <begin position="459"/>
        <end position="500"/>
    </location>
</feature>
<evidence type="ECO:0000256" key="6">
    <source>
        <dbReference type="HAMAP-Rule" id="MF_03027"/>
    </source>
</evidence>
<feature type="region of interest" description="Disordered" evidence="8">
    <location>
        <begin position="1"/>
        <end position="187"/>
    </location>
</feature>
<evidence type="ECO:0000313" key="11">
    <source>
        <dbReference type="Proteomes" id="UP001448207"/>
    </source>
</evidence>
<evidence type="ECO:0000256" key="1">
    <source>
        <dbReference type="ARBA" id="ARBA00022517"/>
    </source>
</evidence>
<keyword evidence="5 6" id="KW-0539">Nucleus</keyword>
<comment type="subunit">
    <text evidence="6">Component of the NOP7 complex, composed of ERB1, NOP7 and YTM1. Within the NOP7 complex ERB1 appears to interact directly with NOP7 and YTM1. The NOP7 complex also associates with the 66S pre-ribosome.</text>
</comment>
<dbReference type="Proteomes" id="UP001448207">
    <property type="component" value="Unassembled WGS sequence"/>
</dbReference>
<dbReference type="InterPro" id="IPR036322">
    <property type="entry name" value="WD40_repeat_dom_sf"/>
</dbReference>
<organism evidence="10 11">
    <name type="scientific">Phycomyces blakesleeanus</name>
    <dbReference type="NCBI Taxonomy" id="4837"/>
    <lineage>
        <taxon>Eukaryota</taxon>
        <taxon>Fungi</taxon>
        <taxon>Fungi incertae sedis</taxon>
        <taxon>Mucoromycota</taxon>
        <taxon>Mucoromycotina</taxon>
        <taxon>Mucoromycetes</taxon>
        <taxon>Mucorales</taxon>
        <taxon>Phycomycetaceae</taxon>
        <taxon>Phycomyces</taxon>
    </lineage>
</organism>
<feature type="domain" description="BOP1 N-terminal" evidence="9">
    <location>
        <begin position="197"/>
        <end position="452"/>
    </location>
</feature>
<feature type="compositionally biased region" description="Acidic residues" evidence="8">
    <location>
        <begin position="53"/>
        <end position="65"/>
    </location>
</feature>
<evidence type="ECO:0000259" key="9">
    <source>
        <dbReference type="SMART" id="SM01035"/>
    </source>
</evidence>
<comment type="caution">
    <text evidence="10">The sequence shown here is derived from an EMBL/GenBank/DDBJ whole genome shotgun (WGS) entry which is preliminary data.</text>
</comment>
<accession>A0ABR3BAE5</accession>
<dbReference type="PANTHER" id="PTHR17605:SF0">
    <property type="entry name" value="RIBOSOME BIOGENESIS PROTEIN BOP1"/>
    <property type="match status" value="1"/>
</dbReference>
<evidence type="ECO:0000256" key="8">
    <source>
        <dbReference type="SAM" id="MobiDB-lite"/>
    </source>
</evidence>
<proteinExistence type="inferred from homology"/>
<evidence type="ECO:0000313" key="10">
    <source>
        <dbReference type="EMBL" id="KAL0092599.1"/>
    </source>
</evidence>
<keyword evidence="2 6" id="KW-0698">rRNA processing</keyword>
<comment type="similarity">
    <text evidence="6">Belongs to the WD repeat BOP1/ERB1 family.</text>
</comment>
<dbReference type="PROSITE" id="PS00678">
    <property type="entry name" value="WD_REPEATS_1"/>
    <property type="match status" value="1"/>
</dbReference>
<keyword evidence="11" id="KW-1185">Reference proteome</keyword>
<feature type="compositionally biased region" description="Acidic residues" evidence="8">
    <location>
        <begin position="111"/>
        <end position="151"/>
    </location>
</feature>
<name>A0ABR3BAE5_PHYBL</name>